<feature type="domain" description="Bardet-Biedl syndrome 1 N-terminal" evidence="1">
    <location>
        <begin position="34"/>
        <end position="131"/>
    </location>
</feature>
<sequence length="185" mass="20163">MQFPQFPNFHGTSVESWITSVLTCRAKLLAGGIVVGNAVHDVARPQDEGVMLTGRSLQVMNIADPEKKLSFVEQCQGQPLVVVSVITCMAVMNLVLDEPGAASCLVLGTESGRILILNPTGNAIIRNIWVGVSSRFACCERATRDHVLYHCGREGWQAVQHQLCAPQNPSTAATWTFKAGRSRFR</sequence>
<keyword evidence="3" id="KW-1185">Reference proteome</keyword>
<dbReference type="PANTHER" id="PTHR20870:SF0">
    <property type="entry name" value="BARDET-BIEDL SYNDROME 1 PROTEIN"/>
    <property type="match status" value="1"/>
</dbReference>
<reference evidence="2" key="1">
    <citation type="submission" date="2017-08" db="EMBL/GenBank/DDBJ databases">
        <authorList>
            <person name="Polle J.E."/>
            <person name="Barry K."/>
            <person name="Cushman J."/>
            <person name="Schmutz J."/>
            <person name="Tran D."/>
            <person name="Hathwaick L.T."/>
            <person name="Yim W.C."/>
            <person name="Jenkins J."/>
            <person name="Mckie-Krisberg Z.M."/>
            <person name="Prochnik S."/>
            <person name="Lindquist E."/>
            <person name="Dockter R.B."/>
            <person name="Adam C."/>
            <person name="Molina H."/>
            <person name="Bunkerborg J."/>
            <person name="Jin E."/>
            <person name="Buchheim M."/>
            <person name="Magnuson J."/>
        </authorList>
    </citation>
    <scope>NUCLEOTIDE SEQUENCE</scope>
    <source>
        <strain evidence="2">CCAP 19/18</strain>
    </source>
</reference>
<dbReference type="InterPro" id="IPR028784">
    <property type="entry name" value="BBS1"/>
</dbReference>
<dbReference type="PANTHER" id="PTHR20870">
    <property type="entry name" value="BARDET-BIEDL SYNDROME 1 PROTEIN"/>
    <property type="match status" value="1"/>
</dbReference>
<evidence type="ECO:0000313" key="2">
    <source>
        <dbReference type="EMBL" id="KAF5833203.1"/>
    </source>
</evidence>
<evidence type="ECO:0000259" key="1">
    <source>
        <dbReference type="Pfam" id="PF14779"/>
    </source>
</evidence>
<comment type="caution">
    <text evidence="2">The sequence shown here is derived from an EMBL/GenBank/DDBJ whole genome shotgun (WGS) entry which is preliminary data.</text>
</comment>
<accession>A0ABQ7GF19</accession>
<protein>
    <recommendedName>
        <fullName evidence="1">Bardet-Biedl syndrome 1 N-terminal domain-containing protein</fullName>
    </recommendedName>
</protein>
<proteinExistence type="predicted"/>
<dbReference type="Proteomes" id="UP000815325">
    <property type="component" value="Unassembled WGS sequence"/>
</dbReference>
<name>A0ABQ7GF19_DUNSA</name>
<dbReference type="EMBL" id="MU069824">
    <property type="protein sequence ID" value="KAF5833203.1"/>
    <property type="molecule type" value="Genomic_DNA"/>
</dbReference>
<organism evidence="2 3">
    <name type="scientific">Dunaliella salina</name>
    <name type="common">Green alga</name>
    <name type="synonym">Protococcus salinus</name>
    <dbReference type="NCBI Taxonomy" id="3046"/>
    <lineage>
        <taxon>Eukaryota</taxon>
        <taxon>Viridiplantae</taxon>
        <taxon>Chlorophyta</taxon>
        <taxon>core chlorophytes</taxon>
        <taxon>Chlorophyceae</taxon>
        <taxon>CS clade</taxon>
        <taxon>Chlamydomonadales</taxon>
        <taxon>Dunaliellaceae</taxon>
        <taxon>Dunaliella</taxon>
    </lineage>
</organism>
<gene>
    <name evidence="2" type="ORF">DUNSADRAFT_10552</name>
</gene>
<evidence type="ECO:0000313" key="3">
    <source>
        <dbReference type="Proteomes" id="UP000815325"/>
    </source>
</evidence>
<dbReference type="Pfam" id="PF14779">
    <property type="entry name" value="BBS1"/>
    <property type="match status" value="1"/>
</dbReference>
<dbReference type="InterPro" id="IPR032728">
    <property type="entry name" value="BBS1_N"/>
</dbReference>